<protein>
    <submittedName>
        <fullName evidence="2">DUF2334 domain-containing protein</fullName>
    </submittedName>
</protein>
<reference evidence="2 3" key="1">
    <citation type="submission" date="2021-01" db="EMBL/GenBank/DDBJ databases">
        <title>Genome public.</title>
        <authorList>
            <person name="Liu C."/>
            <person name="Sun Q."/>
        </authorList>
    </citation>
    <scope>NUCLEOTIDE SEQUENCE [LARGE SCALE GENOMIC DNA]</scope>
    <source>
        <strain evidence="2 3">YIM B02515</strain>
    </source>
</reference>
<comment type="caution">
    <text evidence="2">The sequence shown here is derived from an EMBL/GenBank/DDBJ whole genome shotgun (WGS) entry which is preliminary data.</text>
</comment>
<evidence type="ECO:0000256" key="1">
    <source>
        <dbReference type="SAM" id="Phobius"/>
    </source>
</evidence>
<keyword evidence="1" id="KW-0472">Membrane</keyword>
<feature type="transmembrane region" description="Helical" evidence="1">
    <location>
        <begin position="6"/>
        <end position="26"/>
    </location>
</feature>
<gene>
    <name evidence="2" type="ORF">JK636_06605</name>
</gene>
<dbReference type="Proteomes" id="UP000632377">
    <property type="component" value="Unassembled WGS sequence"/>
</dbReference>
<dbReference type="RefSeq" id="WP_202748038.1">
    <property type="nucleotide sequence ID" value="NZ_JAESWC010000002.1"/>
</dbReference>
<keyword evidence="1" id="KW-1133">Transmembrane helix</keyword>
<sequence length="457" mass="53802">MIELILSSISMSPILLLLLVICYLRMKKADEKWEKRILDYSFKHKNRKVECGKAYNEKLKVNKSDVINELKIYFEGKITTFDKGIISKYNRYYFSLYDFQKILGYSIESKGDNIKLLMNNKKIMISYTNNWFIDADKKCFRVPAVIYNGEYYLSLIDICEIFNLKTLWNYYEKEIRVFKNRKEIIKTSREKLKKPALIRLEDITAGDEYDDAEKLFKLRIVSDLAYSKCLPFHIAWIPHYKSPGRGIDNDLVKDFNIYNADFLFTLDYMINRGGIIGLHGYTHQYKNGDSVDDSEFGIGFYSTIDEARSRTLMAIETAEKLNIPYKFFESPHYSCTIEQQAVFENYFKYIFEPAQGVWNHMPYVSKRNNKTIYVPAPLGYVEDVDVEAMLKRIKNKPKGDLAALFYHPYKEFDYIMLNKSADGYLEYSYLEDSILQKILNCLSEEGYSLVKITDIRK</sequence>
<keyword evidence="1" id="KW-0812">Transmembrane</keyword>
<dbReference type="SUPFAM" id="SSF88713">
    <property type="entry name" value="Glycoside hydrolase/deacetylase"/>
    <property type="match status" value="1"/>
</dbReference>
<name>A0ABS1T8H9_9CLOT</name>
<evidence type="ECO:0000313" key="3">
    <source>
        <dbReference type="Proteomes" id="UP000632377"/>
    </source>
</evidence>
<dbReference type="InterPro" id="IPR011330">
    <property type="entry name" value="Glyco_hydro/deAcase_b/a-brl"/>
</dbReference>
<keyword evidence="3" id="KW-1185">Reference proteome</keyword>
<dbReference type="Pfam" id="PF10096">
    <property type="entry name" value="DUF2334"/>
    <property type="match status" value="1"/>
</dbReference>
<dbReference type="InterPro" id="IPR018763">
    <property type="entry name" value="DUF2334"/>
</dbReference>
<evidence type="ECO:0000313" key="2">
    <source>
        <dbReference type="EMBL" id="MBL4935427.1"/>
    </source>
</evidence>
<accession>A0ABS1T8H9</accession>
<organism evidence="2 3">
    <name type="scientific">Clostridium rhizosphaerae</name>
    <dbReference type="NCBI Taxonomy" id="2803861"/>
    <lineage>
        <taxon>Bacteria</taxon>
        <taxon>Bacillati</taxon>
        <taxon>Bacillota</taxon>
        <taxon>Clostridia</taxon>
        <taxon>Eubacteriales</taxon>
        <taxon>Clostridiaceae</taxon>
        <taxon>Clostridium</taxon>
    </lineage>
</organism>
<proteinExistence type="predicted"/>
<dbReference type="EMBL" id="JAESWC010000002">
    <property type="protein sequence ID" value="MBL4935427.1"/>
    <property type="molecule type" value="Genomic_DNA"/>
</dbReference>